<feature type="domain" description="Disease resistance protein At4g27190-like leucine-rich repeats" evidence="1">
    <location>
        <begin position="10"/>
        <end position="70"/>
    </location>
</feature>
<dbReference type="Pfam" id="PF23247">
    <property type="entry name" value="LRR_RPS2"/>
    <property type="match status" value="1"/>
</dbReference>
<evidence type="ECO:0000313" key="2">
    <source>
        <dbReference type="EMBL" id="MCI18322.1"/>
    </source>
</evidence>
<dbReference type="Proteomes" id="UP000265520">
    <property type="component" value="Unassembled WGS sequence"/>
</dbReference>
<comment type="caution">
    <text evidence="2">The sequence shown here is derived from an EMBL/GenBank/DDBJ whole genome shotgun (WGS) entry which is preliminary data.</text>
</comment>
<proteinExistence type="predicted"/>
<dbReference type="AlphaFoldDB" id="A0A392Q365"/>
<dbReference type="InterPro" id="IPR032675">
    <property type="entry name" value="LRR_dom_sf"/>
</dbReference>
<feature type="non-terminal residue" evidence="2">
    <location>
        <position position="175"/>
    </location>
</feature>
<dbReference type="EMBL" id="LXQA010109634">
    <property type="protein sequence ID" value="MCI18322.1"/>
    <property type="molecule type" value="Genomic_DNA"/>
</dbReference>
<dbReference type="Gene3D" id="3.80.10.10">
    <property type="entry name" value="Ribonuclease Inhibitor"/>
    <property type="match status" value="1"/>
</dbReference>
<evidence type="ECO:0000313" key="3">
    <source>
        <dbReference type="Proteomes" id="UP000265520"/>
    </source>
</evidence>
<feature type="non-terminal residue" evidence="2">
    <location>
        <position position="1"/>
    </location>
</feature>
<evidence type="ECO:0000259" key="1">
    <source>
        <dbReference type="Pfam" id="PF23247"/>
    </source>
</evidence>
<sequence>NYTSLVSLVLKSSCDTLASFPLNCFTTLQRLTIDNCRSLESIFISETSSSLSTLQSLSVGGCEALTSLPQGMDTLTALEYIRLFNLPKLELSFCDGGLPPSLQYILVDFVRITKPVTEWGLQRLTALLGLSIEGDDIVNELLKERMLPISLVGLTIKRDSKTKSLEGNGLRHLSS</sequence>
<reference evidence="2 3" key="1">
    <citation type="journal article" date="2018" name="Front. Plant Sci.">
        <title>Red Clover (Trifolium pratense) and Zigzag Clover (T. medium) - A Picture of Genomic Similarities and Differences.</title>
        <authorList>
            <person name="Dluhosova J."/>
            <person name="Istvanek J."/>
            <person name="Nedelnik J."/>
            <person name="Repkova J."/>
        </authorList>
    </citation>
    <scope>NUCLEOTIDE SEQUENCE [LARGE SCALE GENOMIC DNA]</scope>
    <source>
        <strain evidence="3">cv. 10/8</strain>
        <tissue evidence="2">Leaf</tissue>
    </source>
</reference>
<accession>A0A392Q365</accession>
<organism evidence="2 3">
    <name type="scientific">Trifolium medium</name>
    <dbReference type="NCBI Taxonomy" id="97028"/>
    <lineage>
        <taxon>Eukaryota</taxon>
        <taxon>Viridiplantae</taxon>
        <taxon>Streptophyta</taxon>
        <taxon>Embryophyta</taxon>
        <taxon>Tracheophyta</taxon>
        <taxon>Spermatophyta</taxon>
        <taxon>Magnoliopsida</taxon>
        <taxon>eudicotyledons</taxon>
        <taxon>Gunneridae</taxon>
        <taxon>Pentapetalae</taxon>
        <taxon>rosids</taxon>
        <taxon>fabids</taxon>
        <taxon>Fabales</taxon>
        <taxon>Fabaceae</taxon>
        <taxon>Papilionoideae</taxon>
        <taxon>50 kb inversion clade</taxon>
        <taxon>NPAAA clade</taxon>
        <taxon>Hologalegina</taxon>
        <taxon>IRL clade</taxon>
        <taxon>Trifolieae</taxon>
        <taxon>Trifolium</taxon>
    </lineage>
</organism>
<protein>
    <submittedName>
        <fullName evidence="2">Disease resistance protein (CC-NBS-LRR class) family protein</fullName>
    </submittedName>
</protein>
<dbReference type="InterPro" id="IPR057135">
    <property type="entry name" value="At4g27190-like_LRR"/>
</dbReference>
<dbReference type="SUPFAM" id="SSF52047">
    <property type="entry name" value="RNI-like"/>
    <property type="match status" value="1"/>
</dbReference>
<keyword evidence="3" id="KW-1185">Reference proteome</keyword>
<name>A0A392Q365_9FABA</name>